<reference evidence="2 3" key="1">
    <citation type="submission" date="2024-03" db="EMBL/GenBank/DDBJ databases">
        <title>YIM 134122 draft genome.</title>
        <authorList>
            <person name="Zuo S."/>
            <person name="Xiong L."/>
        </authorList>
    </citation>
    <scope>NUCLEOTIDE SEQUENCE [LARGE SCALE GENOMIC DNA]</scope>
    <source>
        <strain evidence="2 3">YIM 134122</strain>
    </source>
</reference>
<gene>
    <name evidence="2" type="ORF">WJX64_13530</name>
</gene>
<name>A0ABU9W8U5_9MICO</name>
<protein>
    <recommendedName>
        <fullName evidence="4">GNAT family N-acetyltransferase</fullName>
    </recommendedName>
</protein>
<feature type="compositionally biased region" description="Low complexity" evidence="1">
    <location>
        <begin position="7"/>
        <end position="25"/>
    </location>
</feature>
<dbReference type="RefSeq" id="WP_342114907.1">
    <property type="nucleotide sequence ID" value="NZ_JBCAUN010000002.1"/>
</dbReference>
<accession>A0ABU9W8U5</accession>
<comment type="caution">
    <text evidence="2">The sequence shown here is derived from an EMBL/GenBank/DDBJ whole genome shotgun (WGS) entry which is preliminary data.</text>
</comment>
<dbReference type="SUPFAM" id="SSF55729">
    <property type="entry name" value="Acyl-CoA N-acyltransferases (Nat)"/>
    <property type="match status" value="1"/>
</dbReference>
<feature type="region of interest" description="Disordered" evidence="1">
    <location>
        <begin position="1"/>
        <end position="25"/>
    </location>
</feature>
<proteinExistence type="predicted"/>
<organism evidence="2 3">
    <name type="scientific">Leifsonia stereocauli</name>
    <dbReference type="NCBI Taxonomy" id="3134136"/>
    <lineage>
        <taxon>Bacteria</taxon>
        <taxon>Bacillati</taxon>
        <taxon>Actinomycetota</taxon>
        <taxon>Actinomycetes</taxon>
        <taxon>Micrococcales</taxon>
        <taxon>Microbacteriaceae</taxon>
        <taxon>Leifsonia</taxon>
    </lineage>
</organism>
<dbReference type="PANTHER" id="PTHR41700:SF1">
    <property type="entry name" value="N-ACETYLTRANSFERASE DOMAIN-CONTAINING PROTEIN"/>
    <property type="match status" value="1"/>
</dbReference>
<dbReference type="PANTHER" id="PTHR41700">
    <property type="entry name" value="GCN5-RELATED N-ACETYLTRANSFERASE"/>
    <property type="match status" value="1"/>
</dbReference>
<sequence length="293" mass="31841">MTERPAESGSEPPRAPEAPRFPADAAPSDVVRAAYALAESAADAAGVSVRDADPRDLDAVVGLFERTWGQGRSPDRAMLQAMDHAGNTVLIATESGPGVTSAAVGATLGFLGWEDGLHLHSHMNAVAPWRRSGGVGHALKLFQRAVCLDHGVTQVRWTFDPLIRRNAHVNLVKLGAEVTAFHPDFYGRLDDAITGTDRSDRFEVRWRLDSPRVLRALARGKQPVWQGEDTFALADDFETLRADDPAWAAERRTASRQAFRDAFAAGLRPELTAANDYIFTADSADRDDSADRS</sequence>
<evidence type="ECO:0000313" key="3">
    <source>
        <dbReference type="Proteomes" id="UP001425155"/>
    </source>
</evidence>
<dbReference type="InterPro" id="IPR016181">
    <property type="entry name" value="Acyl_CoA_acyltransferase"/>
</dbReference>
<keyword evidence="3" id="KW-1185">Reference proteome</keyword>
<evidence type="ECO:0008006" key="4">
    <source>
        <dbReference type="Google" id="ProtNLM"/>
    </source>
</evidence>
<dbReference type="Gene3D" id="3.40.630.30">
    <property type="match status" value="1"/>
</dbReference>
<evidence type="ECO:0000256" key="1">
    <source>
        <dbReference type="SAM" id="MobiDB-lite"/>
    </source>
</evidence>
<evidence type="ECO:0000313" key="2">
    <source>
        <dbReference type="EMBL" id="MEN1947576.1"/>
    </source>
</evidence>
<dbReference type="Proteomes" id="UP001425155">
    <property type="component" value="Unassembled WGS sequence"/>
</dbReference>
<dbReference type="EMBL" id="JBCLVG010000002">
    <property type="protein sequence ID" value="MEN1947576.1"/>
    <property type="molecule type" value="Genomic_DNA"/>
</dbReference>
<dbReference type="InterPro" id="IPR038764">
    <property type="entry name" value="GNAT_N_AcTrfase_prd"/>
</dbReference>